<proteinExistence type="predicted"/>
<organism evidence="1 2">
    <name type="scientific">Desertifilum tharense IPPAS B-1220</name>
    <dbReference type="NCBI Taxonomy" id="1781255"/>
    <lineage>
        <taxon>Bacteria</taxon>
        <taxon>Bacillati</taxon>
        <taxon>Cyanobacteriota</taxon>
        <taxon>Cyanophyceae</taxon>
        <taxon>Desertifilales</taxon>
        <taxon>Desertifilaceae</taxon>
        <taxon>Desertifilum</taxon>
    </lineage>
</organism>
<evidence type="ECO:0000313" key="1">
    <source>
        <dbReference type="EMBL" id="XPM64608.1"/>
    </source>
</evidence>
<keyword evidence="2" id="KW-1185">Reference proteome</keyword>
<protein>
    <submittedName>
        <fullName evidence="1">Uncharacterized protein</fullName>
    </submittedName>
</protein>
<evidence type="ECO:0000313" key="2">
    <source>
        <dbReference type="Proteomes" id="UP000095472"/>
    </source>
</evidence>
<sequence>MVSSTSRIQIFRGIASIAPFSVAGDAMRSPKMLREDVAYSEPSPSSRRH</sequence>
<reference evidence="1 2" key="1">
    <citation type="journal article" date="2016" name="Genome Announc.">
        <title>Draft Genome Sequence of the Thermotolerant Cyanobacterium Desertifilum sp. IPPAS B-1220.</title>
        <authorList>
            <person name="Mironov K.S."/>
            <person name="Sinetova M.A."/>
            <person name="Bolatkhan K."/>
            <person name="Zayadan B.K."/>
            <person name="Ustinova V.V."/>
            <person name="Kupriyanova E.V."/>
            <person name="Skrypnik A.N."/>
            <person name="Gogoleva N.E."/>
            <person name="Gogolev Y.V."/>
            <person name="Los D.A."/>
        </authorList>
    </citation>
    <scope>NUCLEOTIDE SEQUENCE [LARGE SCALE GENOMIC DNA]</scope>
    <source>
        <strain evidence="1 2">IPPAS B-1220</strain>
    </source>
</reference>
<accession>A0ACD5GUR1</accession>
<gene>
    <name evidence="1" type="ORF">BH720_000840</name>
</gene>
<dbReference type="Proteomes" id="UP000095472">
    <property type="component" value="Chromosome"/>
</dbReference>
<dbReference type="EMBL" id="CP182909">
    <property type="protein sequence ID" value="XPM64608.1"/>
    <property type="molecule type" value="Genomic_DNA"/>
</dbReference>
<name>A0ACD5GUR1_9CYAN</name>